<dbReference type="PANTHER" id="PTHR34477">
    <property type="entry name" value="UPF0213 PROTEIN YHBQ"/>
    <property type="match status" value="1"/>
</dbReference>
<feature type="domain" description="GIY-YIG" evidence="1">
    <location>
        <begin position="1"/>
        <end position="76"/>
    </location>
</feature>
<evidence type="ECO:0000313" key="2">
    <source>
        <dbReference type="EMBL" id="GAG04316.1"/>
    </source>
</evidence>
<sequence length="81" mass="9549">MFYVYILKLSNQKYYTGQTNNFTRRISQHSAGQCISTKNHLPFKVVFTKKKATRKQAVKLERFIKNKGAHRFLLVYQFGST</sequence>
<dbReference type="PANTHER" id="PTHR34477:SF1">
    <property type="entry name" value="UPF0213 PROTEIN YHBQ"/>
    <property type="match status" value="1"/>
</dbReference>
<organism evidence="2">
    <name type="scientific">marine sediment metagenome</name>
    <dbReference type="NCBI Taxonomy" id="412755"/>
    <lineage>
        <taxon>unclassified sequences</taxon>
        <taxon>metagenomes</taxon>
        <taxon>ecological metagenomes</taxon>
    </lineage>
</organism>
<name>X0VUU2_9ZZZZ</name>
<gene>
    <name evidence="2" type="ORF">S01H1_45985</name>
</gene>
<protein>
    <recommendedName>
        <fullName evidence="1">GIY-YIG domain-containing protein</fullName>
    </recommendedName>
</protein>
<accession>X0VUU2</accession>
<dbReference type="InterPro" id="IPR000305">
    <property type="entry name" value="GIY-YIG_endonuc"/>
</dbReference>
<dbReference type="InterPro" id="IPR035901">
    <property type="entry name" value="GIY-YIG_endonuc_sf"/>
</dbReference>
<dbReference type="EMBL" id="BARS01029421">
    <property type="protein sequence ID" value="GAG04316.1"/>
    <property type="molecule type" value="Genomic_DNA"/>
</dbReference>
<evidence type="ECO:0000259" key="1">
    <source>
        <dbReference type="PROSITE" id="PS50164"/>
    </source>
</evidence>
<dbReference type="PROSITE" id="PS50164">
    <property type="entry name" value="GIY_YIG"/>
    <property type="match status" value="1"/>
</dbReference>
<dbReference type="AlphaFoldDB" id="X0VUU2"/>
<proteinExistence type="predicted"/>
<comment type="caution">
    <text evidence="2">The sequence shown here is derived from an EMBL/GenBank/DDBJ whole genome shotgun (WGS) entry which is preliminary data.</text>
</comment>
<dbReference type="SUPFAM" id="SSF82771">
    <property type="entry name" value="GIY-YIG endonuclease"/>
    <property type="match status" value="1"/>
</dbReference>
<dbReference type="Gene3D" id="3.40.1440.10">
    <property type="entry name" value="GIY-YIG endonuclease"/>
    <property type="match status" value="1"/>
</dbReference>
<dbReference type="InterPro" id="IPR050190">
    <property type="entry name" value="UPF0213_domain"/>
</dbReference>
<dbReference type="Pfam" id="PF01541">
    <property type="entry name" value="GIY-YIG"/>
    <property type="match status" value="1"/>
</dbReference>
<reference evidence="2" key="1">
    <citation type="journal article" date="2014" name="Front. Microbiol.">
        <title>High frequency of phylogenetically diverse reductive dehalogenase-homologous genes in deep subseafloor sedimentary metagenomes.</title>
        <authorList>
            <person name="Kawai M."/>
            <person name="Futagami T."/>
            <person name="Toyoda A."/>
            <person name="Takaki Y."/>
            <person name="Nishi S."/>
            <person name="Hori S."/>
            <person name="Arai W."/>
            <person name="Tsubouchi T."/>
            <person name="Morono Y."/>
            <person name="Uchiyama I."/>
            <person name="Ito T."/>
            <person name="Fujiyama A."/>
            <person name="Inagaki F."/>
            <person name="Takami H."/>
        </authorList>
    </citation>
    <scope>NUCLEOTIDE SEQUENCE</scope>
    <source>
        <strain evidence="2">Expedition CK06-06</strain>
    </source>
</reference>